<evidence type="ECO:0000313" key="2">
    <source>
        <dbReference type="EMBL" id="OGF74365.1"/>
    </source>
</evidence>
<feature type="domain" description="DUF6922" evidence="1">
    <location>
        <begin position="11"/>
        <end position="59"/>
    </location>
</feature>
<comment type="caution">
    <text evidence="2">The sequence shown here is derived from an EMBL/GenBank/DDBJ whole genome shotgun (WGS) entry which is preliminary data.</text>
</comment>
<sequence>MKVDIPKQIRPFLWSYDVSKLDLEKDKKRIITNVLNLGTKEATDWLFSVFEKKDIIEAVENPLPGEWNKRSLHFWALFLDANEGNITRQVL</sequence>
<protein>
    <recommendedName>
        <fullName evidence="1">DUF6922 domain-containing protein</fullName>
    </recommendedName>
</protein>
<dbReference type="STRING" id="1798331.A2W57_03680"/>
<reference evidence="2 3" key="1">
    <citation type="journal article" date="2016" name="Nat. Commun.">
        <title>Thousands of microbial genomes shed light on interconnected biogeochemical processes in an aquifer system.</title>
        <authorList>
            <person name="Anantharaman K."/>
            <person name="Brown C.T."/>
            <person name="Hug L.A."/>
            <person name="Sharon I."/>
            <person name="Castelle C.J."/>
            <person name="Probst A.J."/>
            <person name="Thomas B.C."/>
            <person name="Singh A."/>
            <person name="Wilkins M.J."/>
            <person name="Karaoz U."/>
            <person name="Brodie E.L."/>
            <person name="Williams K.H."/>
            <person name="Hubbard S.S."/>
            <person name="Banfield J.F."/>
        </authorList>
    </citation>
    <scope>NUCLEOTIDE SEQUENCE [LARGE SCALE GENOMIC DNA]</scope>
</reference>
<dbReference type="AlphaFoldDB" id="A0A1F5WFH3"/>
<dbReference type="Proteomes" id="UP000178276">
    <property type="component" value="Unassembled WGS sequence"/>
</dbReference>
<dbReference type="Pfam" id="PF21956">
    <property type="entry name" value="DUF6922"/>
    <property type="match status" value="1"/>
</dbReference>
<dbReference type="InterPro" id="IPR053830">
    <property type="entry name" value="DUF6922"/>
</dbReference>
<accession>A0A1F5WFH3</accession>
<dbReference type="EMBL" id="MFHJ01000005">
    <property type="protein sequence ID" value="OGF74365.1"/>
    <property type="molecule type" value="Genomic_DNA"/>
</dbReference>
<gene>
    <name evidence="2" type="ORF">A2W57_03680</name>
</gene>
<organism evidence="2 3">
    <name type="scientific">Candidatus Giovannonibacteria bacterium RIFCSPHIGHO2_02_43_16</name>
    <dbReference type="NCBI Taxonomy" id="1798331"/>
    <lineage>
        <taxon>Bacteria</taxon>
        <taxon>Candidatus Giovannoniibacteriota</taxon>
    </lineage>
</organism>
<evidence type="ECO:0000259" key="1">
    <source>
        <dbReference type="Pfam" id="PF21956"/>
    </source>
</evidence>
<name>A0A1F5WFH3_9BACT</name>
<proteinExistence type="predicted"/>
<evidence type="ECO:0000313" key="3">
    <source>
        <dbReference type="Proteomes" id="UP000178276"/>
    </source>
</evidence>